<name>A0A9W9ZXL1_9CNID</name>
<keyword evidence="2" id="KW-1185">Reference proteome</keyword>
<evidence type="ECO:0000313" key="2">
    <source>
        <dbReference type="Proteomes" id="UP001163046"/>
    </source>
</evidence>
<accession>A0A9W9ZXL1</accession>
<dbReference type="AlphaFoldDB" id="A0A9W9ZXL1"/>
<dbReference type="EMBL" id="MU825873">
    <property type="protein sequence ID" value="KAJ7387879.1"/>
    <property type="molecule type" value="Genomic_DNA"/>
</dbReference>
<proteinExistence type="predicted"/>
<gene>
    <name evidence="1" type="ORF">OS493_001228</name>
</gene>
<comment type="caution">
    <text evidence="1">The sequence shown here is derived from an EMBL/GenBank/DDBJ whole genome shotgun (WGS) entry which is preliminary data.</text>
</comment>
<dbReference type="Proteomes" id="UP001163046">
    <property type="component" value="Unassembled WGS sequence"/>
</dbReference>
<sequence>MSCAGQGDSISSLSWIAQGWRANRYGSLLLWLLKNPKADDELLLAASSSFMPSQYTHSHKGKWQLWGPQPRFRICRSKSQMAEEEVRFSFN</sequence>
<organism evidence="1 2">
    <name type="scientific">Desmophyllum pertusum</name>
    <dbReference type="NCBI Taxonomy" id="174260"/>
    <lineage>
        <taxon>Eukaryota</taxon>
        <taxon>Metazoa</taxon>
        <taxon>Cnidaria</taxon>
        <taxon>Anthozoa</taxon>
        <taxon>Hexacorallia</taxon>
        <taxon>Scleractinia</taxon>
        <taxon>Caryophylliina</taxon>
        <taxon>Caryophylliidae</taxon>
        <taxon>Desmophyllum</taxon>
    </lineage>
</organism>
<protein>
    <submittedName>
        <fullName evidence="1">Uncharacterized protein</fullName>
    </submittedName>
</protein>
<evidence type="ECO:0000313" key="1">
    <source>
        <dbReference type="EMBL" id="KAJ7387879.1"/>
    </source>
</evidence>
<reference evidence="1" key="1">
    <citation type="submission" date="2023-01" db="EMBL/GenBank/DDBJ databases">
        <title>Genome assembly of the deep-sea coral Lophelia pertusa.</title>
        <authorList>
            <person name="Herrera S."/>
            <person name="Cordes E."/>
        </authorList>
    </citation>
    <scope>NUCLEOTIDE SEQUENCE</scope>
    <source>
        <strain evidence="1">USNM1676648</strain>
        <tissue evidence="1">Polyp</tissue>
    </source>
</reference>